<dbReference type="Proteomes" id="UP000824469">
    <property type="component" value="Unassembled WGS sequence"/>
</dbReference>
<protein>
    <submittedName>
        <fullName evidence="2">Uncharacterized protein</fullName>
    </submittedName>
</protein>
<keyword evidence="3" id="KW-1185">Reference proteome</keyword>
<dbReference type="PANTHER" id="PTHR35729">
    <property type="entry name" value="T1B9.12 PROTEIN"/>
    <property type="match status" value="1"/>
</dbReference>
<dbReference type="AlphaFoldDB" id="A0AA38CDR2"/>
<proteinExistence type="predicted"/>
<feature type="region of interest" description="Disordered" evidence="1">
    <location>
        <begin position="249"/>
        <end position="284"/>
    </location>
</feature>
<evidence type="ECO:0000313" key="2">
    <source>
        <dbReference type="EMBL" id="KAH9298862.1"/>
    </source>
</evidence>
<comment type="caution">
    <text evidence="2">The sequence shown here is derived from an EMBL/GenBank/DDBJ whole genome shotgun (WGS) entry which is preliminary data.</text>
</comment>
<gene>
    <name evidence="2" type="ORF">KI387_030544</name>
</gene>
<accession>A0AA38CDR2</accession>
<dbReference type="EMBL" id="JAHRHJ020000010">
    <property type="protein sequence ID" value="KAH9298862.1"/>
    <property type="molecule type" value="Genomic_DNA"/>
</dbReference>
<evidence type="ECO:0000256" key="1">
    <source>
        <dbReference type="SAM" id="MobiDB-lite"/>
    </source>
</evidence>
<reference evidence="2 3" key="1">
    <citation type="journal article" date="2021" name="Nat. Plants">
        <title>The Taxus genome provides insights into paclitaxel biosynthesis.</title>
        <authorList>
            <person name="Xiong X."/>
            <person name="Gou J."/>
            <person name="Liao Q."/>
            <person name="Li Y."/>
            <person name="Zhou Q."/>
            <person name="Bi G."/>
            <person name="Li C."/>
            <person name="Du R."/>
            <person name="Wang X."/>
            <person name="Sun T."/>
            <person name="Guo L."/>
            <person name="Liang H."/>
            <person name="Lu P."/>
            <person name="Wu Y."/>
            <person name="Zhang Z."/>
            <person name="Ro D.K."/>
            <person name="Shang Y."/>
            <person name="Huang S."/>
            <person name="Yan J."/>
        </authorList>
    </citation>
    <scope>NUCLEOTIDE SEQUENCE [LARGE SCALE GENOMIC DNA]</scope>
    <source>
        <strain evidence="2">Ta-2019</strain>
    </source>
</reference>
<evidence type="ECO:0000313" key="3">
    <source>
        <dbReference type="Proteomes" id="UP000824469"/>
    </source>
</evidence>
<feature type="non-terminal residue" evidence="2">
    <location>
        <position position="1"/>
    </location>
</feature>
<sequence>MGFLRSEWCFCGYSCDGPGGSERIRGGVLSNKGAVVSINSTGTGILIHRALILTTHGNLPSITAAEDSEILVTRISSVDSQDYRRKLAPERFFITNSVLDLTIVACDSTEIEVVQPLCLQKSVAPCLDFGRGVYLLGRQVTEEQENELMIGDGKITVGTDTLIKFSTDGVIWSPGSAGFDIHGNLAFMICDPMKLVSASQRKRSSATTFWRKDLPKQFGIPVAVIRHWLNQNWRGNIEELDRPRIPVRLKPRRKERSTESSSNSITLKRVHKENGESLEFSDDSEKDIFKHMGEDEEVTSTPVRPEHEVLDALSISCTEIQVEKNKNTTRPQVHEDLNFDRPIVPEGKREISNGLTNHEEKGQPKKEFGECSTPVLQVECLKKEGFYGAYQGGPCNEDEYLEEKGIIIPWEGQDAEGPSIMVHLKGPQKEDSDPSHQNGKQKASLPASEIEIENEKQEHYNNFAKMSCGETIPAQTGMIHKKNQQLLDIISPKLMNEETVHI</sequence>
<dbReference type="PANTHER" id="PTHR35729:SF1">
    <property type="entry name" value="T1B9.12 PROTEIN"/>
    <property type="match status" value="1"/>
</dbReference>
<organism evidence="2 3">
    <name type="scientific">Taxus chinensis</name>
    <name type="common">Chinese yew</name>
    <name type="synonym">Taxus wallichiana var. chinensis</name>
    <dbReference type="NCBI Taxonomy" id="29808"/>
    <lineage>
        <taxon>Eukaryota</taxon>
        <taxon>Viridiplantae</taxon>
        <taxon>Streptophyta</taxon>
        <taxon>Embryophyta</taxon>
        <taxon>Tracheophyta</taxon>
        <taxon>Spermatophyta</taxon>
        <taxon>Pinopsida</taxon>
        <taxon>Pinidae</taxon>
        <taxon>Conifers II</taxon>
        <taxon>Cupressales</taxon>
        <taxon>Taxaceae</taxon>
        <taxon>Taxus</taxon>
    </lineage>
</organism>
<feature type="region of interest" description="Disordered" evidence="1">
    <location>
        <begin position="424"/>
        <end position="448"/>
    </location>
</feature>
<name>A0AA38CDR2_TAXCH</name>